<keyword evidence="3" id="KW-1185">Reference proteome</keyword>
<evidence type="ECO:0000256" key="1">
    <source>
        <dbReference type="SAM" id="MobiDB-lite"/>
    </source>
</evidence>
<dbReference type="EMBL" id="KL197709">
    <property type="protein sequence ID" value="KDQ64533.1"/>
    <property type="molecule type" value="Genomic_DNA"/>
</dbReference>
<evidence type="ECO:0008006" key="4">
    <source>
        <dbReference type="Google" id="ProtNLM"/>
    </source>
</evidence>
<sequence length="106" mass="11480">MGWFHSESDQANAYNEVNASPHKAHVSHELIAAAASYEAAKAYEKHCEENGKPASHAEAKALLASLTGAFVDRIVETKGLDFVDKQKAKHHAKEQAETALSDSGDY</sequence>
<evidence type="ECO:0000313" key="3">
    <source>
        <dbReference type="Proteomes" id="UP000027265"/>
    </source>
</evidence>
<gene>
    <name evidence="2" type="ORF">JAAARDRAFT_117899</name>
</gene>
<evidence type="ECO:0000313" key="2">
    <source>
        <dbReference type="EMBL" id="KDQ64533.1"/>
    </source>
</evidence>
<dbReference type="HOGENOM" id="CLU_143683_2_0_1"/>
<proteinExistence type="predicted"/>
<organism evidence="2 3">
    <name type="scientific">Jaapia argillacea MUCL 33604</name>
    <dbReference type="NCBI Taxonomy" id="933084"/>
    <lineage>
        <taxon>Eukaryota</taxon>
        <taxon>Fungi</taxon>
        <taxon>Dikarya</taxon>
        <taxon>Basidiomycota</taxon>
        <taxon>Agaricomycotina</taxon>
        <taxon>Agaricomycetes</taxon>
        <taxon>Agaricomycetidae</taxon>
        <taxon>Jaapiales</taxon>
        <taxon>Jaapiaceae</taxon>
        <taxon>Jaapia</taxon>
    </lineage>
</organism>
<protein>
    <recommendedName>
        <fullName evidence="4">Phosphoglycerate mutase family protein</fullName>
    </recommendedName>
</protein>
<dbReference type="STRING" id="933084.A0A067QBT7"/>
<name>A0A067QBT7_9AGAM</name>
<reference evidence="3" key="1">
    <citation type="journal article" date="2014" name="Proc. Natl. Acad. Sci. U.S.A.">
        <title>Extensive sampling of basidiomycete genomes demonstrates inadequacy of the white-rot/brown-rot paradigm for wood decay fungi.</title>
        <authorList>
            <person name="Riley R."/>
            <person name="Salamov A.A."/>
            <person name="Brown D.W."/>
            <person name="Nagy L.G."/>
            <person name="Floudas D."/>
            <person name="Held B.W."/>
            <person name="Levasseur A."/>
            <person name="Lombard V."/>
            <person name="Morin E."/>
            <person name="Otillar R."/>
            <person name="Lindquist E.A."/>
            <person name="Sun H."/>
            <person name="LaButti K.M."/>
            <person name="Schmutz J."/>
            <person name="Jabbour D."/>
            <person name="Luo H."/>
            <person name="Baker S.E."/>
            <person name="Pisabarro A.G."/>
            <person name="Walton J.D."/>
            <person name="Blanchette R.A."/>
            <person name="Henrissat B."/>
            <person name="Martin F."/>
            <person name="Cullen D."/>
            <person name="Hibbett D.S."/>
            <person name="Grigoriev I.V."/>
        </authorList>
    </citation>
    <scope>NUCLEOTIDE SEQUENCE [LARGE SCALE GENOMIC DNA]</scope>
    <source>
        <strain evidence="3">MUCL 33604</strain>
    </source>
</reference>
<dbReference type="InterPro" id="IPR022234">
    <property type="entry name" value="DUF3759"/>
</dbReference>
<feature type="region of interest" description="Disordered" evidence="1">
    <location>
        <begin position="84"/>
        <end position="106"/>
    </location>
</feature>
<dbReference type="Proteomes" id="UP000027265">
    <property type="component" value="Unassembled WGS sequence"/>
</dbReference>
<dbReference type="OrthoDB" id="9895617at2759"/>
<dbReference type="PANTHER" id="PTHR37450:SF1">
    <property type="entry name" value="CIPC PROTEIN"/>
    <property type="match status" value="1"/>
</dbReference>
<dbReference type="InParanoid" id="A0A067QBT7"/>
<dbReference type="PANTHER" id="PTHR37450">
    <property type="entry name" value="CIPC PROTEIN"/>
    <property type="match status" value="1"/>
</dbReference>
<accession>A0A067QBT7</accession>
<dbReference type="AlphaFoldDB" id="A0A067QBT7"/>
<dbReference type="Pfam" id="PF12585">
    <property type="entry name" value="DUF3759"/>
    <property type="match status" value="1"/>
</dbReference>